<reference evidence="3" key="1">
    <citation type="submission" date="2016-06" db="EMBL/GenBank/DDBJ databases">
        <authorList>
            <person name="Varghese N."/>
            <person name="Submissions Spin"/>
        </authorList>
    </citation>
    <scope>NUCLEOTIDE SEQUENCE [LARGE SCALE GENOMIC DNA]</scope>
    <source>
        <strain evidence="3">DSM 43817</strain>
    </source>
</reference>
<feature type="transmembrane region" description="Helical" evidence="1">
    <location>
        <begin position="12"/>
        <end position="29"/>
    </location>
</feature>
<protein>
    <submittedName>
        <fullName evidence="2">Uncharacterized protein</fullName>
    </submittedName>
</protein>
<dbReference type="RefSeq" id="WP_091649320.1">
    <property type="nucleotide sequence ID" value="NZ_FMHW01000002.1"/>
</dbReference>
<dbReference type="EMBL" id="FMHW01000002">
    <property type="protein sequence ID" value="SCL40110.1"/>
    <property type="molecule type" value="Genomic_DNA"/>
</dbReference>
<accession>A0A1C6TE56</accession>
<evidence type="ECO:0000313" key="2">
    <source>
        <dbReference type="EMBL" id="SCL40110.1"/>
    </source>
</evidence>
<gene>
    <name evidence="2" type="ORF">GA0074692_5602</name>
</gene>
<dbReference type="Proteomes" id="UP000198959">
    <property type="component" value="Unassembled WGS sequence"/>
</dbReference>
<keyword evidence="1" id="KW-0812">Transmembrane</keyword>
<keyword evidence="1" id="KW-1133">Transmembrane helix</keyword>
<dbReference type="STRING" id="145854.GA0074692_5602"/>
<proteinExistence type="predicted"/>
<keyword evidence="3" id="KW-1185">Reference proteome</keyword>
<sequence>MDSHAEGRSGTGWLAGLTVLVLLAGAGWWTTAEPETTPGAATAPRADAVMRATAASRAVVAQPESPRTDDGMPMVDPTTGQIVQPSGSRVTVDPLSGRVLGVIPAGPAAGASRVGTVVWRETRLLTDNVRELRRESAGEPGTRYQLLISCAGDGGLLVRAGSGRLRNSRQVSVCDGTLHLIGVTATSAGPISVRITHPQVGAVELTAMLVALD</sequence>
<dbReference type="AlphaFoldDB" id="A0A1C6TE56"/>
<name>A0A1C6TE56_9ACTN</name>
<keyword evidence="1" id="KW-0472">Membrane</keyword>
<dbReference type="OrthoDB" id="3397798at2"/>
<organism evidence="2 3">
    <name type="scientific">Micromonospora pallida</name>
    <dbReference type="NCBI Taxonomy" id="145854"/>
    <lineage>
        <taxon>Bacteria</taxon>
        <taxon>Bacillati</taxon>
        <taxon>Actinomycetota</taxon>
        <taxon>Actinomycetes</taxon>
        <taxon>Micromonosporales</taxon>
        <taxon>Micromonosporaceae</taxon>
        <taxon>Micromonospora</taxon>
    </lineage>
</organism>
<evidence type="ECO:0000256" key="1">
    <source>
        <dbReference type="SAM" id="Phobius"/>
    </source>
</evidence>
<evidence type="ECO:0000313" key="3">
    <source>
        <dbReference type="Proteomes" id="UP000198959"/>
    </source>
</evidence>